<comment type="caution">
    <text evidence="6">The sequence shown here is derived from an EMBL/GenBank/DDBJ whole genome shotgun (WGS) entry which is preliminary data.</text>
</comment>
<feature type="domain" description="HTH lysR-type" evidence="5">
    <location>
        <begin position="8"/>
        <end position="59"/>
    </location>
</feature>
<dbReference type="SUPFAM" id="SSF53850">
    <property type="entry name" value="Periplasmic binding protein-like II"/>
    <property type="match status" value="1"/>
</dbReference>
<dbReference type="Gene3D" id="1.10.10.10">
    <property type="entry name" value="Winged helix-like DNA-binding domain superfamily/Winged helix DNA-binding domain"/>
    <property type="match status" value="1"/>
</dbReference>
<dbReference type="Gene3D" id="3.40.190.290">
    <property type="match status" value="1"/>
</dbReference>
<dbReference type="CDD" id="cd08422">
    <property type="entry name" value="PBP2_CrgA_like"/>
    <property type="match status" value="1"/>
</dbReference>
<dbReference type="Pfam" id="PF00126">
    <property type="entry name" value="HTH_1"/>
    <property type="match status" value="1"/>
</dbReference>
<dbReference type="InterPro" id="IPR058163">
    <property type="entry name" value="LysR-type_TF_proteobact-type"/>
</dbReference>
<evidence type="ECO:0000313" key="6">
    <source>
        <dbReference type="EMBL" id="RWR01777.1"/>
    </source>
</evidence>
<evidence type="ECO:0000259" key="5">
    <source>
        <dbReference type="PROSITE" id="PS50931"/>
    </source>
</evidence>
<dbReference type="Pfam" id="PF03466">
    <property type="entry name" value="LysR_substrate"/>
    <property type="match status" value="1"/>
</dbReference>
<keyword evidence="4" id="KW-0804">Transcription</keyword>
<dbReference type="GO" id="GO:0043565">
    <property type="term" value="F:sequence-specific DNA binding"/>
    <property type="evidence" value="ECO:0007669"/>
    <property type="project" value="TreeGrafter"/>
</dbReference>
<keyword evidence="7" id="KW-1185">Reference proteome</keyword>
<protein>
    <submittedName>
        <fullName evidence="6">LysR family transcriptional regulator</fullName>
    </submittedName>
</protein>
<keyword evidence="2" id="KW-0805">Transcription regulation</keyword>
<dbReference type="GO" id="GO:0006351">
    <property type="term" value="P:DNA-templated transcription"/>
    <property type="evidence" value="ECO:0007669"/>
    <property type="project" value="TreeGrafter"/>
</dbReference>
<dbReference type="InterPro" id="IPR036388">
    <property type="entry name" value="WH-like_DNA-bd_sf"/>
</dbReference>
<dbReference type="PROSITE" id="PS50931">
    <property type="entry name" value="HTH_LYSR"/>
    <property type="match status" value="1"/>
</dbReference>
<dbReference type="InterPro" id="IPR005119">
    <property type="entry name" value="LysR_subst-bd"/>
</dbReference>
<dbReference type="AlphaFoldDB" id="A0A443ID58"/>
<dbReference type="Proteomes" id="UP000288794">
    <property type="component" value="Unassembled WGS sequence"/>
</dbReference>
<organism evidence="6 7">
    <name type="scientific">[Pantoea] beijingensis</name>
    <dbReference type="NCBI Taxonomy" id="1324864"/>
    <lineage>
        <taxon>Bacteria</taxon>
        <taxon>Pseudomonadati</taxon>
        <taxon>Pseudomonadota</taxon>
        <taxon>Gammaproteobacteria</taxon>
        <taxon>Enterobacterales</taxon>
        <taxon>Erwiniaceae</taxon>
        <taxon>Erwinia</taxon>
    </lineage>
</organism>
<dbReference type="InterPro" id="IPR036390">
    <property type="entry name" value="WH_DNA-bd_sf"/>
</dbReference>
<keyword evidence="3" id="KW-0238">DNA-binding</keyword>
<evidence type="ECO:0000256" key="2">
    <source>
        <dbReference type="ARBA" id="ARBA00023015"/>
    </source>
</evidence>
<dbReference type="RefSeq" id="WP_128178308.1">
    <property type="nucleotide sequence ID" value="NZ_CP071409.1"/>
</dbReference>
<evidence type="ECO:0000313" key="7">
    <source>
        <dbReference type="Proteomes" id="UP000288794"/>
    </source>
</evidence>
<sequence>MDRVMASQVFITIVERNSLSAAAETLGLSRGMVTRYLTQMEQWAGARLLHRTTRRLSLTATGERTLARCRDLLALAKEIEQDHLYHSEELSGALRISCSLSLACGAMAPALHLFQQQHPQVYIDMHISNERSHLIKERIDLALRITSELEPNLIARPLGVCDSVLCASPEWLASHTSPVTPEELQRYNCLTYSNFGKSIWYFEHDQRTTAVAVSGNLGANDSVFLLSSTLAGAGISMQPLHSVAPLLAAGELIELLPTYRPQALGIYGIYSTRQQQLPALRALIDFLADWFAHSSDWRQLTLSV</sequence>
<comment type="similarity">
    <text evidence="1">Belongs to the LysR transcriptional regulatory family.</text>
</comment>
<proteinExistence type="inferred from homology"/>
<evidence type="ECO:0000256" key="1">
    <source>
        <dbReference type="ARBA" id="ARBA00009437"/>
    </source>
</evidence>
<dbReference type="EMBL" id="JMEE01000034">
    <property type="protein sequence ID" value="RWR01777.1"/>
    <property type="molecule type" value="Genomic_DNA"/>
</dbReference>
<evidence type="ECO:0000256" key="4">
    <source>
        <dbReference type="ARBA" id="ARBA00023163"/>
    </source>
</evidence>
<name>A0A443ID58_9GAMM</name>
<gene>
    <name evidence="6" type="ORF">ED28_12200</name>
</gene>
<dbReference type="SUPFAM" id="SSF46785">
    <property type="entry name" value="Winged helix' DNA-binding domain"/>
    <property type="match status" value="1"/>
</dbReference>
<evidence type="ECO:0000256" key="3">
    <source>
        <dbReference type="ARBA" id="ARBA00023125"/>
    </source>
</evidence>
<dbReference type="InterPro" id="IPR000847">
    <property type="entry name" value="LysR_HTH_N"/>
</dbReference>
<dbReference type="GO" id="GO:0003700">
    <property type="term" value="F:DNA-binding transcription factor activity"/>
    <property type="evidence" value="ECO:0007669"/>
    <property type="project" value="InterPro"/>
</dbReference>
<accession>A0A443ID58</accession>
<dbReference type="PANTHER" id="PTHR30537:SF35">
    <property type="entry name" value="TRANSCRIPTIONAL REGULATORY PROTEIN"/>
    <property type="match status" value="1"/>
</dbReference>
<reference evidence="6 7" key="1">
    <citation type="submission" date="2014-04" db="EMBL/GenBank/DDBJ databases">
        <title>Draft genome sequence of Pantoea beijingensis strain LMG 27579, an emerging pathogen to Pleurotus eryngii with potential industrial application.</title>
        <authorList>
            <person name="Xu F."/>
            <person name="Liu Y."/>
            <person name="Wang S."/>
            <person name="Yin Y."/>
            <person name="Ma Y."/>
            <person name="Zhao S."/>
            <person name="Rong C."/>
        </authorList>
    </citation>
    <scope>NUCLEOTIDE SEQUENCE [LARGE SCALE GENOMIC DNA]</scope>
    <source>
        <strain evidence="6 7">LMG 27579</strain>
    </source>
</reference>
<dbReference type="PANTHER" id="PTHR30537">
    <property type="entry name" value="HTH-TYPE TRANSCRIPTIONAL REGULATOR"/>
    <property type="match status" value="1"/>
</dbReference>